<feature type="region of interest" description="Disordered" evidence="1">
    <location>
        <begin position="62"/>
        <end position="105"/>
    </location>
</feature>
<name>A0A7S2HJS1_9STRA</name>
<keyword evidence="2" id="KW-0472">Membrane</keyword>
<evidence type="ECO:0008006" key="5">
    <source>
        <dbReference type="Google" id="ProtNLM"/>
    </source>
</evidence>
<feature type="compositionally biased region" description="Low complexity" evidence="1">
    <location>
        <begin position="76"/>
        <end position="105"/>
    </location>
</feature>
<protein>
    <recommendedName>
        <fullName evidence="5">TNFR-Cys domain-containing protein</fullName>
    </recommendedName>
</protein>
<dbReference type="AlphaFoldDB" id="A0A7S2HJS1"/>
<reference evidence="4" key="1">
    <citation type="submission" date="2021-01" db="EMBL/GenBank/DDBJ databases">
        <authorList>
            <person name="Corre E."/>
            <person name="Pelletier E."/>
            <person name="Niang G."/>
            <person name="Scheremetjew M."/>
            <person name="Finn R."/>
            <person name="Kale V."/>
            <person name="Holt S."/>
            <person name="Cochrane G."/>
            <person name="Meng A."/>
            <person name="Brown T."/>
            <person name="Cohen L."/>
        </authorList>
    </citation>
    <scope>NUCLEOTIDE SEQUENCE</scope>
    <source>
        <strain evidence="4">CCMP826</strain>
    </source>
</reference>
<evidence type="ECO:0000256" key="3">
    <source>
        <dbReference type="SAM" id="SignalP"/>
    </source>
</evidence>
<keyword evidence="2" id="KW-0812">Transmembrane</keyword>
<sequence>MSALKSIIILLCMVLTMKIEVMATPMEMENKDNQALEKTTNNENDDAALGIVGSGIDKLMRMLKSSGGRGGGSKASGGSTTSGGSKISDTNTNPTTQTSNPTTSKTTCNKNLVCSGMENCRNCKSDCRTYNRVCGDGKCVEGENCKNCPSDCAGNSDAAAGDVFCCGFDDGIKPDGCGDSRCKNDGYECVETTCEGLNTRSSALRMMNMGVGCFFTLVAGISLYLFSC</sequence>
<keyword evidence="3" id="KW-0732">Signal</keyword>
<gene>
    <name evidence="4" type="ORF">HTAM1171_LOCUS6040</name>
</gene>
<evidence type="ECO:0000256" key="1">
    <source>
        <dbReference type="SAM" id="MobiDB-lite"/>
    </source>
</evidence>
<dbReference type="EMBL" id="HBGV01009732">
    <property type="protein sequence ID" value="CAD9492935.1"/>
    <property type="molecule type" value="Transcribed_RNA"/>
</dbReference>
<evidence type="ECO:0000256" key="2">
    <source>
        <dbReference type="SAM" id="Phobius"/>
    </source>
</evidence>
<feature type="chain" id="PRO_5031111100" description="TNFR-Cys domain-containing protein" evidence="3">
    <location>
        <begin position="24"/>
        <end position="228"/>
    </location>
</feature>
<feature type="signal peptide" evidence="3">
    <location>
        <begin position="1"/>
        <end position="23"/>
    </location>
</feature>
<feature type="transmembrane region" description="Helical" evidence="2">
    <location>
        <begin position="206"/>
        <end position="226"/>
    </location>
</feature>
<organism evidence="4">
    <name type="scientific">Helicotheca tamesis</name>
    <dbReference type="NCBI Taxonomy" id="374047"/>
    <lineage>
        <taxon>Eukaryota</taxon>
        <taxon>Sar</taxon>
        <taxon>Stramenopiles</taxon>
        <taxon>Ochrophyta</taxon>
        <taxon>Bacillariophyta</taxon>
        <taxon>Mediophyceae</taxon>
        <taxon>Lithodesmiophycidae</taxon>
        <taxon>Lithodesmiales</taxon>
        <taxon>Lithodesmiaceae</taxon>
        <taxon>Helicotheca</taxon>
    </lineage>
</organism>
<keyword evidence="2" id="KW-1133">Transmembrane helix</keyword>
<accession>A0A7S2HJS1</accession>
<evidence type="ECO:0000313" key="4">
    <source>
        <dbReference type="EMBL" id="CAD9492935.1"/>
    </source>
</evidence>
<proteinExistence type="predicted"/>